<dbReference type="AlphaFoldDB" id="A0A6P7GC45"/>
<protein>
    <submittedName>
        <fullName evidence="1">Uncharacterized protein LOC114335990 isoform X1</fullName>
    </submittedName>
</protein>
<name>A0A6P7GC45_DIAVI</name>
<accession>A0A6P7GC45</accession>
<evidence type="ECO:0000313" key="1">
    <source>
        <dbReference type="RefSeq" id="XP_028142428.1"/>
    </source>
</evidence>
<proteinExistence type="predicted"/>
<dbReference type="RefSeq" id="XP_028142428.1">
    <property type="nucleotide sequence ID" value="XM_028286627.1"/>
</dbReference>
<gene>
    <name evidence="1" type="primary">LOC114335990</name>
</gene>
<dbReference type="InParanoid" id="A0A6P7GC45"/>
<organism evidence="1">
    <name type="scientific">Diabrotica virgifera virgifera</name>
    <name type="common">western corn rootworm</name>
    <dbReference type="NCBI Taxonomy" id="50390"/>
    <lineage>
        <taxon>Eukaryota</taxon>
        <taxon>Metazoa</taxon>
        <taxon>Ecdysozoa</taxon>
        <taxon>Arthropoda</taxon>
        <taxon>Hexapoda</taxon>
        <taxon>Insecta</taxon>
        <taxon>Pterygota</taxon>
        <taxon>Neoptera</taxon>
        <taxon>Endopterygota</taxon>
        <taxon>Coleoptera</taxon>
        <taxon>Polyphaga</taxon>
        <taxon>Cucujiformia</taxon>
        <taxon>Chrysomeloidea</taxon>
        <taxon>Chrysomelidae</taxon>
        <taxon>Galerucinae</taxon>
        <taxon>Diabroticina</taxon>
        <taxon>Diabroticites</taxon>
        <taxon>Diabrotica</taxon>
    </lineage>
</organism>
<reference evidence="1" key="1">
    <citation type="submission" date="2025-08" db="UniProtKB">
        <authorList>
            <consortium name="RefSeq"/>
        </authorList>
    </citation>
    <scope>IDENTIFICATION</scope>
    <source>
        <tissue evidence="1">Whole insect</tissue>
    </source>
</reference>
<sequence length="137" mass="15360">MLLLQLRPSSTVRSEEILQANCANGTISPQSFRLGPFYSDRYDNCDCGCNPYYDNCNNGPYWDPSCNPCCEHKKTINIYESPLMDRYKLCVGRCGCDGFGYGSCGHGYGDGGCGNKGKWLHSPFSKQIYRIKTYSCL</sequence>